<keyword evidence="2" id="KW-0472">Membrane</keyword>
<evidence type="ECO:0000313" key="5">
    <source>
        <dbReference type="EMBL" id="CAG2252810.1"/>
    </source>
</evidence>
<name>A0A8S3V691_MYTED</name>
<keyword evidence="2" id="KW-0812">Transmembrane</keyword>
<dbReference type="InterPro" id="IPR007567">
    <property type="entry name" value="Mid2_dom"/>
</dbReference>
<organism evidence="5 6">
    <name type="scientific">Mytilus edulis</name>
    <name type="common">Blue mussel</name>
    <dbReference type="NCBI Taxonomy" id="6550"/>
    <lineage>
        <taxon>Eukaryota</taxon>
        <taxon>Metazoa</taxon>
        <taxon>Spiralia</taxon>
        <taxon>Lophotrochozoa</taxon>
        <taxon>Mollusca</taxon>
        <taxon>Bivalvia</taxon>
        <taxon>Autobranchia</taxon>
        <taxon>Pteriomorphia</taxon>
        <taxon>Mytilida</taxon>
        <taxon>Mytiloidea</taxon>
        <taxon>Mytilidae</taxon>
        <taxon>Mytilinae</taxon>
        <taxon>Mytilus</taxon>
    </lineage>
</organism>
<feature type="domain" description="Vwde helical" evidence="4">
    <location>
        <begin position="70"/>
        <end position="155"/>
    </location>
</feature>
<evidence type="ECO:0000313" key="6">
    <source>
        <dbReference type="Proteomes" id="UP000683360"/>
    </source>
</evidence>
<evidence type="ECO:0000256" key="1">
    <source>
        <dbReference type="SAM" id="MobiDB-lite"/>
    </source>
</evidence>
<feature type="domain" description="Mid2" evidence="3">
    <location>
        <begin position="314"/>
        <end position="394"/>
    </location>
</feature>
<dbReference type="SUPFAM" id="SSF56219">
    <property type="entry name" value="DNase I-like"/>
    <property type="match status" value="1"/>
</dbReference>
<dbReference type="EMBL" id="CAJPWZ010003133">
    <property type="protein sequence ID" value="CAG2252810.1"/>
    <property type="molecule type" value="Genomic_DNA"/>
</dbReference>
<proteinExistence type="predicted"/>
<sequence>MYIVILLSQWNNATILLQILIFSFILRVPVEQEEILDISGIQESDEVFDVTPLTYSPEFKEKYMPPPADWKFEWTEDLARKTCIQTFDNVTALETCRQFANLKTDDYIASCMTDIKETGGTTLLQGTILAMFSVCLSEVSRNETLLVTPSNNSTNGTSGSTETSGVVFKSMLDEIKASYARTTAVKKEFVITAVNNEKQSSHSPVIEKAEYKSFSAVSCPLPTSSERRRKRSISDKTADGYDISLSNDGTNFGDEATILIYDDECYSCNVTSVTCTLLSSCSLTTIETSSVSSDSVVITDSTAKTSPTSQPTNLLTTTTTPQTQSSASETTTKTVEPTEDSNDMIVIICGTVAGICLLVAIGFIVYCKCKQSNSTQNNFFPDFDGQNVAPYITHMQSKGEFKKETSSLANLDMQWLDNRPKTPEHLNSSFPFITNDKIALPEFETPIWKDRNSDGGGVIMYYKSNINIKRRLDLEHDILEIMWFELKTKLHVILINITYRSERFSPSNFLSLYDMMLKRALDETNHIICLGDLNKNFLLNLPNCISDILSINGIFNTISDATHFDSRTGSLSLLDPILITDSIHFIDSSIIPINKDIIDHEGTYITVRSGFSNTKSFKRTIWDYKRGDYNLMKQTVSEVEWNKSLDNDISIHESCNILTDEFLKVTESCIPKKSNY</sequence>
<dbReference type="OrthoDB" id="5987290at2759"/>
<gene>
    <name evidence="5" type="ORF">MEDL_64385</name>
</gene>
<dbReference type="InterPro" id="IPR036691">
    <property type="entry name" value="Endo/exonu/phosph_ase_sf"/>
</dbReference>
<dbReference type="InterPro" id="IPR058727">
    <property type="entry name" value="Helical_Vwde"/>
</dbReference>
<feature type="region of interest" description="Disordered" evidence="1">
    <location>
        <begin position="302"/>
        <end position="337"/>
    </location>
</feature>
<feature type="transmembrane region" description="Helical" evidence="2">
    <location>
        <begin position="344"/>
        <end position="366"/>
    </location>
</feature>
<evidence type="ECO:0008006" key="7">
    <source>
        <dbReference type="Google" id="ProtNLM"/>
    </source>
</evidence>
<protein>
    <recommendedName>
        <fullName evidence="7">Endonuclease/exonuclease/phosphatase domain-containing protein</fullName>
    </recommendedName>
</protein>
<dbReference type="Proteomes" id="UP000683360">
    <property type="component" value="Unassembled WGS sequence"/>
</dbReference>
<comment type="caution">
    <text evidence="5">The sequence shown here is derived from an EMBL/GenBank/DDBJ whole genome shotgun (WGS) entry which is preliminary data.</text>
</comment>
<keyword evidence="2" id="KW-1133">Transmembrane helix</keyword>
<keyword evidence="6" id="KW-1185">Reference proteome</keyword>
<evidence type="ECO:0000259" key="3">
    <source>
        <dbReference type="Pfam" id="PF04478"/>
    </source>
</evidence>
<reference evidence="5" key="1">
    <citation type="submission" date="2021-03" db="EMBL/GenBank/DDBJ databases">
        <authorList>
            <person name="Bekaert M."/>
        </authorList>
    </citation>
    <scope>NUCLEOTIDE SEQUENCE</scope>
</reference>
<feature type="compositionally biased region" description="Low complexity" evidence="1">
    <location>
        <begin position="302"/>
        <end position="334"/>
    </location>
</feature>
<dbReference type="AlphaFoldDB" id="A0A8S3V691"/>
<dbReference type="Pfam" id="PF04478">
    <property type="entry name" value="Mid2"/>
    <property type="match status" value="1"/>
</dbReference>
<evidence type="ECO:0000256" key="2">
    <source>
        <dbReference type="SAM" id="Phobius"/>
    </source>
</evidence>
<dbReference type="Pfam" id="PF26129">
    <property type="entry name" value="Vwde"/>
    <property type="match status" value="1"/>
</dbReference>
<accession>A0A8S3V691</accession>
<evidence type="ECO:0000259" key="4">
    <source>
        <dbReference type="Pfam" id="PF26129"/>
    </source>
</evidence>